<dbReference type="EMBL" id="CM045769">
    <property type="protein sequence ID" value="KAI7993380.1"/>
    <property type="molecule type" value="Genomic_DNA"/>
</dbReference>
<name>A0ACC0FXD2_9ERIC</name>
<evidence type="ECO:0000313" key="2">
    <source>
        <dbReference type="Proteomes" id="UP001060215"/>
    </source>
</evidence>
<proteinExistence type="predicted"/>
<reference evidence="1 2" key="1">
    <citation type="journal article" date="2022" name="Plant J.">
        <title>Chromosome-level genome of Camellia lanceoleosa provides a valuable resource for understanding genome evolution and self-incompatibility.</title>
        <authorList>
            <person name="Gong W."/>
            <person name="Xiao S."/>
            <person name="Wang L."/>
            <person name="Liao Z."/>
            <person name="Chang Y."/>
            <person name="Mo W."/>
            <person name="Hu G."/>
            <person name="Li W."/>
            <person name="Zhao G."/>
            <person name="Zhu H."/>
            <person name="Hu X."/>
            <person name="Ji K."/>
            <person name="Xiang X."/>
            <person name="Song Q."/>
            <person name="Yuan D."/>
            <person name="Jin S."/>
            <person name="Zhang L."/>
        </authorList>
    </citation>
    <scope>NUCLEOTIDE SEQUENCE [LARGE SCALE GENOMIC DNA]</scope>
    <source>
        <strain evidence="1">SQ_2022a</strain>
    </source>
</reference>
<comment type="caution">
    <text evidence="1">The sequence shown here is derived from an EMBL/GenBank/DDBJ whole genome shotgun (WGS) entry which is preliminary data.</text>
</comment>
<accession>A0ACC0FXD2</accession>
<evidence type="ECO:0000313" key="1">
    <source>
        <dbReference type="EMBL" id="KAI7993380.1"/>
    </source>
</evidence>
<protein>
    <submittedName>
        <fullName evidence="1">DNA topoisomerase 2</fullName>
    </submittedName>
</protein>
<organism evidence="1 2">
    <name type="scientific">Camellia lanceoleosa</name>
    <dbReference type="NCBI Taxonomy" id="1840588"/>
    <lineage>
        <taxon>Eukaryota</taxon>
        <taxon>Viridiplantae</taxon>
        <taxon>Streptophyta</taxon>
        <taxon>Embryophyta</taxon>
        <taxon>Tracheophyta</taxon>
        <taxon>Spermatophyta</taxon>
        <taxon>Magnoliopsida</taxon>
        <taxon>eudicotyledons</taxon>
        <taxon>Gunneridae</taxon>
        <taxon>Pentapetalae</taxon>
        <taxon>asterids</taxon>
        <taxon>Ericales</taxon>
        <taxon>Theaceae</taxon>
        <taxon>Camellia</taxon>
    </lineage>
</organism>
<keyword evidence="2" id="KW-1185">Reference proteome</keyword>
<gene>
    <name evidence="1" type="ORF">LOK49_LG11G01354</name>
</gene>
<dbReference type="Proteomes" id="UP001060215">
    <property type="component" value="Chromosome 12"/>
</dbReference>
<sequence>MVTIDVEQNCISVYNNGDGVPVEIHQEEGVYVPEMIFGHLLTSSNYDDLMKKMTGGRNGYGAKLTNIVSTEFVIETADGKRQKKYKQVFSNNMGKKSEPIITKCKESENWTKVTFKPDLAKFNMTRLEDDVVALMKKRVIDLAGCLGKTVKVELWIFNKMDDNVEGTIVKPAEQFLSPCSSFLHVYMDKKGSSLMQVDQCLSSKNLLMSTTYQGKMKPLKYKRPFTFLNFYIYDDFQRILTRKILSEKITQLNSAIDDVSSQLRADDTPNGTAVSLDELEASI</sequence>